<feature type="domain" description="Ionotropic glutamate receptor C-terminal" evidence="12">
    <location>
        <begin position="399"/>
        <end position="652"/>
    </location>
</feature>
<dbReference type="InterPro" id="IPR001320">
    <property type="entry name" value="Iontro_rcpt_C"/>
</dbReference>
<evidence type="ECO:0000256" key="11">
    <source>
        <dbReference type="SAM" id="SignalP"/>
    </source>
</evidence>
<evidence type="ECO:0000259" key="12">
    <source>
        <dbReference type="Pfam" id="PF00060"/>
    </source>
</evidence>
<reference evidence="15" key="1">
    <citation type="submission" date="2025-08" db="UniProtKB">
        <authorList>
            <consortium name="RefSeq"/>
        </authorList>
    </citation>
    <scope>IDENTIFICATION</scope>
</reference>
<feature type="domain" description="Ionotropic receptor 75a N-terminal" evidence="13">
    <location>
        <begin position="35"/>
        <end position="168"/>
    </location>
</feature>
<comment type="similarity">
    <text evidence="2">Belongs to the glutamate-gated ion channel (TC 1.A.10.1) family.</text>
</comment>
<evidence type="ECO:0000256" key="3">
    <source>
        <dbReference type="ARBA" id="ARBA00022475"/>
    </source>
</evidence>
<gene>
    <name evidence="15" type="primary">LOC107265168</name>
</gene>
<dbReference type="AlphaFoldDB" id="A0AAJ7FFW0"/>
<dbReference type="RefSeq" id="XP_015589796.1">
    <property type="nucleotide sequence ID" value="XM_015734310.2"/>
</dbReference>
<accession>A0AAJ7FFW0</accession>
<dbReference type="GeneID" id="107265168"/>
<evidence type="ECO:0000313" key="15">
    <source>
        <dbReference type="RefSeq" id="XP_015589796.1"/>
    </source>
</evidence>
<dbReference type="InterPro" id="IPR057074">
    <property type="entry name" value="IR75A_N"/>
</dbReference>
<dbReference type="Gene3D" id="3.40.190.10">
    <property type="entry name" value="Periplasmic binding protein-like II"/>
    <property type="match status" value="1"/>
</dbReference>
<evidence type="ECO:0000256" key="2">
    <source>
        <dbReference type="ARBA" id="ARBA00008685"/>
    </source>
</evidence>
<protein>
    <submittedName>
        <fullName evidence="15">Glutamate receptor ionotropic, delta-2 isoform X1</fullName>
    </submittedName>
</protein>
<keyword evidence="14" id="KW-1185">Reference proteome</keyword>
<evidence type="ECO:0000256" key="6">
    <source>
        <dbReference type="ARBA" id="ARBA00023136"/>
    </source>
</evidence>
<dbReference type="Pfam" id="PF24576">
    <property type="entry name" value="IR75A_N"/>
    <property type="match status" value="1"/>
</dbReference>
<feature type="signal peptide" evidence="11">
    <location>
        <begin position="1"/>
        <end position="27"/>
    </location>
</feature>
<evidence type="ECO:0000256" key="7">
    <source>
        <dbReference type="ARBA" id="ARBA00023170"/>
    </source>
</evidence>
<keyword evidence="4 10" id="KW-0812">Transmembrane</keyword>
<organism evidence="14 15">
    <name type="scientific">Cephus cinctus</name>
    <name type="common">Wheat stem sawfly</name>
    <dbReference type="NCBI Taxonomy" id="211228"/>
    <lineage>
        <taxon>Eukaryota</taxon>
        <taxon>Metazoa</taxon>
        <taxon>Ecdysozoa</taxon>
        <taxon>Arthropoda</taxon>
        <taxon>Hexapoda</taxon>
        <taxon>Insecta</taxon>
        <taxon>Pterygota</taxon>
        <taxon>Neoptera</taxon>
        <taxon>Endopterygota</taxon>
        <taxon>Hymenoptera</taxon>
        <taxon>Cephoidea</taxon>
        <taxon>Cephidae</taxon>
        <taxon>Cephus</taxon>
    </lineage>
</organism>
<dbReference type="PANTHER" id="PTHR42643">
    <property type="entry name" value="IONOTROPIC RECEPTOR 20A-RELATED"/>
    <property type="match status" value="1"/>
</dbReference>
<evidence type="ECO:0000313" key="14">
    <source>
        <dbReference type="Proteomes" id="UP000694920"/>
    </source>
</evidence>
<feature type="chain" id="PRO_5042596163" evidence="11">
    <location>
        <begin position="28"/>
        <end position="777"/>
    </location>
</feature>
<dbReference type="Pfam" id="PF00060">
    <property type="entry name" value="Lig_chan"/>
    <property type="match status" value="1"/>
</dbReference>
<feature type="transmembrane region" description="Helical" evidence="10">
    <location>
        <begin position="396"/>
        <end position="419"/>
    </location>
</feature>
<evidence type="ECO:0000256" key="10">
    <source>
        <dbReference type="SAM" id="Phobius"/>
    </source>
</evidence>
<dbReference type="GO" id="GO:0050906">
    <property type="term" value="P:detection of stimulus involved in sensory perception"/>
    <property type="evidence" value="ECO:0007669"/>
    <property type="project" value="UniProtKB-ARBA"/>
</dbReference>
<dbReference type="InterPro" id="IPR052192">
    <property type="entry name" value="Insect_Ionotropic_Sensory_Rcpt"/>
</dbReference>
<dbReference type="GO" id="GO:0005886">
    <property type="term" value="C:plasma membrane"/>
    <property type="evidence" value="ECO:0007669"/>
    <property type="project" value="UniProtKB-SubCell"/>
</dbReference>
<dbReference type="KEGG" id="ccin:107265168"/>
<keyword evidence="3" id="KW-1003">Cell membrane</keyword>
<evidence type="ECO:0000256" key="1">
    <source>
        <dbReference type="ARBA" id="ARBA00004651"/>
    </source>
</evidence>
<evidence type="ECO:0000256" key="5">
    <source>
        <dbReference type="ARBA" id="ARBA00022989"/>
    </source>
</evidence>
<dbReference type="PANTHER" id="PTHR42643:SF33">
    <property type="entry name" value="GLUTAMATE RECEPTOR 2-LIKE PROTEIN"/>
    <property type="match status" value="1"/>
</dbReference>
<name>A0AAJ7FFW0_CEPCN</name>
<keyword evidence="7 15" id="KW-0675">Receptor</keyword>
<comment type="subcellular location">
    <subcellularLocation>
        <location evidence="1">Cell membrane</location>
        <topology evidence="1">Multi-pass membrane protein</topology>
    </subcellularLocation>
</comment>
<feature type="region of interest" description="Disordered" evidence="9">
    <location>
        <begin position="729"/>
        <end position="754"/>
    </location>
</feature>
<evidence type="ECO:0000259" key="13">
    <source>
        <dbReference type="Pfam" id="PF24576"/>
    </source>
</evidence>
<keyword evidence="8" id="KW-0325">Glycoprotein</keyword>
<dbReference type="Gene3D" id="1.10.287.70">
    <property type="match status" value="1"/>
</dbReference>
<keyword evidence="6 10" id="KW-0472">Membrane</keyword>
<sequence length="777" mass="87652">MSFWPARVMKFGLFILFLCVYLNGVTGICIAPTPLTLQMILEYAKWRSLEQIVLFDNIGPINCAMNYAKPLIRCLQDRGISLSIQSAKNPKLSEALFIRRDRIGSIVLLDGQNLTSPDNVLQLASQKLLFDYYRSWFLITVRNTDTVIDSLLRDLNIGIDSDVVIATTSLAPHEAAAVTHSYLNRTCFNLRNYSRTFKFRNIKGRKQDENSKKNLDYVIIKNNTVVFYLIHIYKIRNSDNTSLVVTPLGHWSPGLHSLKPPVSVKLRNDFNGYPIIVGVLNGSENSQTEKISEEETNDIVPLLEIITFVANSINASIDLVSHEKLGTMTNKAWSDLFGDVVSGTVDIGLGYITINDERQREMSFTYPLIRSMRNIYFHPPESGSMRDIFLRPFNNKLLMCVAMTYLMIVLAMGAINYTVRASAQLEDEKNAGLGEAALWCISIMCMQGSPWMPVSPSGKIVLMSSLIFALVTYNAYAGFITSILSVQASGIRTLSDLLENNFLLGYSFSEDEYIRNANDSNLRKLYIKAFNNRESRLDTILGLKKAVQGSYGFFVSATMARRALRTTLLHDRCSIKELVLPQTFTKVALPMSQYSPYIKIINLSILRMKERGVLERIGERMLPGMPQCEAPTTFHSARFADVYSAYVILVAGVVTAFGLGILERLWIKRRYVKKHIMHRVNIRRRENPILLPDNTTGSTFVETSTNVPENLLLGTHESLNPPNVPMDNSILRSRSPRIPNVEKQLTEGTDSTSKRNFRSSIKYSSSTSEVTVFPFQD</sequence>
<evidence type="ECO:0000256" key="9">
    <source>
        <dbReference type="SAM" id="MobiDB-lite"/>
    </source>
</evidence>
<keyword evidence="5 10" id="KW-1133">Transmembrane helix</keyword>
<dbReference type="SUPFAM" id="SSF53850">
    <property type="entry name" value="Periplasmic binding protein-like II"/>
    <property type="match status" value="1"/>
</dbReference>
<evidence type="ECO:0000256" key="8">
    <source>
        <dbReference type="ARBA" id="ARBA00023180"/>
    </source>
</evidence>
<feature type="transmembrane region" description="Helical" evidence="10">
    <location>
        <begin position="460"/>
        <end position="484"/>
    </location>
</feature>
<dbReference type="GO" id="GO:0015276">
    <property type="term" value="F:ligand-gated monoatomic ion channel activity"/>
    <property type="evidence" value="ECO:0007669"/>
    <property type="project" value="InterPro"/>
</dbReference>
<evidence type="ECO:0000256" key="4">
    <source>
        <dbReference type="ARBA" id="ARBA00022692"/>
    </source>
</evidence>
<keyword evidence="11" id="KW-0732">Signal</keyword>
<dbReference type="Proteomes" id="UP000694920">
    <property type="component" value="Unplaced"/>
</dbReference>
<proteinExistence type="inferred from homology"/>
<feature type="transmembrane region" description="Helical" evidence="10">
    <location>
        <begin position="643"/>
        <end position="667"/>
    </location>
</feature>